<organism evidence="11 12">
    <name type="scientific">Candidatus Hoaglandella endobia</name>
    <dbReference type="NCBI Taxonomy" id="1778263"/>
    <lineage>
        <taxon>Bacteria</taxon>
        <taxon>Pseudomonadati</taxon>
        <taxon>Pseudomonadota</taxon>
        <taxon>Gammaproteobacteria</taxon>
        <taxon>Enterobacterales</taxon>
        <taxon>Enterobacteriaceae</taxon>
        <taxon>Candidatus Hoaglandella</taxon>
    </lineage>
</organism>
<evidence type="ECO:0000256" key="1">
    <source>
        <dbReference type="ARBA" id="ARBA00004401"/>
    </source>
</evidence>
<evidence type="ECO:0000313" key="11">
    <source>
        <dbReference type="EMBL" id="CUX97464.1"/>
    </source>
</evidence>
<dbReference type="KEGG" id="hed:TPER_HE00571"/>
<accession>A0A143WX30</accession>
<evidence type="ECO:0000256" key="8">
    <source>
        <dbReference type="ARBA" id="ARBA00024235"/>
    </source>
</evidence>
<dbReference type="GO" id="GO:0005886">
    <property type="term" value="C:plasma membrane"/>
    <property type="evidence" value="ECO:0007669"/>
    <property type="project" value="UniProtKB-SubCell"/>
</dbReference>
<evidence type="ECO:0000256" key="4">
    <source>
        <dbReference type="ARBA" id="ARBA00022989"/>
    </source>
</evidence>
<dbReference type="InterPro" id="IPR018704">
    <property type="entry name" value="SecYEG/CpoB_TPR"/>
</dbReference>
<evidence type="ECO:0000256" key="6">
    <source>
        <dbReference type="ARBA" id="ARBA00023186"/>
    </source>
</evidence>
<dbReference type="Pfam" id="PF09976">
    <property type="entry name" value="TPR_21"/>
    <property type="match status" value="1"/>
</dbReference>
<dbReference type="GO" id="GO:0044877">
    <property type="term" value="F:protein-containing complex binding"/>
    <property type="evidence" value="ECO:0007669"/>
    <property type="project" value="InterPro"/>
</dbReference>
<keyword evidence="3 9" id="KW-0812">Transmembrane</keyword>
<comment type="similarity">
    <text evidence="7">Belongs to the YfgM family.</text>
</comment>
<keyword evidence="5 9" id="KW-0472">Membrane</keyword>
<evidence type="ECO:0000256" key="9">
    <source>
        <dbReference type="SAM" id="Phobius"/>
    </source>
</evidence>
<comment type="subcellular location">
    <subcellularLocation>
        <location evidence="1">Cell membrane</location>
        <topology evidence="1">Single-pass type II membrane protein</topology>
    </subcellularLocation>
</comment>
<dbReference type="EMBL" id="LN999835">
    <property type="protein sequence ID" value="CUX97464.1"/>
    <property type="molecule type" value="Genomic_DNA"/>
</dbReference>
<dbReference type="RefSeq" id="WP_067568212.1">
    <property type="nucleotide sequence ID" value="NZ_LN999835.1"/>
</dbReference>
<dbReference type="PANTHER" id="PTHR38035">
    <property type="entry name" value="UPF0070 PROTEIN YFGM"/>
    <property type="match status" value="1"/>
</dbReference>
<gene>
    <name evidence="11" type="ORF">TPER_HE00571</name>
</gene>
<dbReference type="PATRIC" id="fig|1778263.3.peg.557"/>
<dbReference type="PANTHER" id="PTHR38035:SF1">
    <property type="entry name" value="ANCILLARY SECYEG TRANSLOCON SUBUNIT"/>
    <property type="match status" value="1"/>
</dbReference>
<evidence type="ECO:0000313" key="12">
    <source>
        <dbReference type="Proteomes" id="UP000095477"/>
    </source>
</evidence>
<dbReference type="SUPFAM" id="SSF48452">
    <property type="entry name" value="TPR-like"/>
    <property type="match status" value="1"/>
</dbReference>
<protein>
    <recommendedName>
        <fullName evidence="8">Ancillary SecYEG translocon subunit</fullName>
    </recommendedName>
</protein>
<dbReference type="Proteomes" id="UP000095477">
    <property type="component" value="Chromosome I"/>
</dbReference>
<dbReference type="InterPro" id="IPR011990">
    <property type="entry name" value="TPR-like_helical_dom_sf"/>
</dbReference>
<dbReference type="AlphaFoldDB" id="A0A143WX30"/>
<reference evidence="12" key="1">
    <citation type="submission" date="2016-01" db="EMBL/GenBank/DDBJ databases">
        <authorList>
            <person name="Husnik F."/>
        </authorList>
    </citation>
    <scope>NUCLEOTIDE SEQUENCE [LARGE SCALE GENOMIC DNA]</scope>
</reference>
<feature type="transmembrane region" description="Helical" evidence="9">
    <location>
        <begin position="29"/>
        <end position="47"/>
    </location>
</feature>
<sequence length="172" mass="19482">MLVCSNDKEKRGLLRYFVIYNYSYNSKTLAISVVLLSALIGCFYWQLQKYHNNNHGALTSLGLAQQYVNNNTFVDAEQQLKKAIEQTSENNLQSLIKLRLARVQLQQKNIDGALNTLKEIKDQGWTALADDIHGDAQILKGDYKAAQTAYEKALQSNMLSTLVRIKLKNLLS</sequence>
<dbReference type="Gene3D" id="1.25.40.10">
    <property type="entry name" value="Tetratricopeptide repeat domain"/>
    <property type="match status" value="1"/>
</dbReference>
<feature type="domain" description="Ancillary SecYEG translocon subunit/Cell division coordinator CpoB TPR" evidence="10">
    <location>
        <begin position="48"/>
        <end position="170"/>
    </location>
</feature>
<evidence type="ECO:0000256" key="5">
    <source>
        <dbReference type="ARBA" id="ARBA00023136"/>
    </source>
</evidence>
<evidence type="ECO:0000256" key="2">
    <source>
        <dbReference type="ARBA" id="ARBA00022475"/>
    </source>
</evidence>
<keyword evidence="2" id="KW-1003">Cell membrane</keyword>
<keyword evidence="4 9" id="KW-1133">Transmembrane helix</keyword>
<name>A0A143WX30_9ENTR</name>
<keyword evidence="6" id="KW-0143">Chaperone</keyword>
<dbReference type="STRING" id="1778263.TPER_HE00571"/>
<evidence type="ECO:0000256" key="3">
    <source>
        <dbReference type="ARBA" id="ARBA00022692"/>
    </source>
</evidence>
<evidence type="ECO:0000259" key="10">
    <source>
        <dbReference type="Pfam" id="PF09976"/>
    </source>
</evidence>
<keyword evidence="12" id="KW-1185">Reference proteome</keyword>
<dbReference type="InterPro" id="IPR026039">
    <property type="entry name" value="YfgM"/>
</dbReference>
<dbReference type="OrthoDB" id="9789675at2"/>
<evidence type="ECO:0000256" key="7">
    <source>
        <dbReference type="ARBA" id="ARBA00024197"/>
    </source>
</evidence>
<proteinExistence type="inferred from homology"/>